<dbReference type="Gene3D" id="3.40.50.360">
    <property type="match status" value="1"/>
</dbReference>
<dbReference type="PANTHER" id="PTHR30546">
    <property type="entry name" value="FLAVODOXIN-RELATED PROTEIN WRBA-RELATED"/>
    <property type="match status" value="1"/>
</dbReference>
<comment type="similarity">
    <text evidence="1">Belongs to the WrbA family.</text>
</comment>
<dbReference type="InterPro" id="IPR029039">
    <property type="entry name" value="Flavoprotein-like_sf"/>
</dbReference>
<dbReference type="GO" id="GO:0003955">
    <property type="term" value="F:NAD(P)H dehydrogenase (quinone) activity"/>
    <property type="evidence" value="ECO:0007669"/>
    <property type="project" value="UniProtKB-EC"/>
</dbReference>
<dbReference type="RefSeq" id="WP_324668131.1">
    <property type="nucleotide sequence ID" value="NZ_CP141614.1"/>
</dbReference>
<protein>
    <submittedName>
        <fullName evidence="3">NAD(P)H:quinone oxidoreductase</fullName>
        <ecNumber evidence="3">1.6.5.2</ecNumber>
    </submittedName>
</protein>
<dbReference type="PANTHER" id="PTHR30546:SF23">
    <property type="entry name" value="FLAVOPROTEIN-LIKE PROTEIN YCP4-RELATED"/>
    <property type="match status" value="1"/>
</dbReference>
<dbReference type="Proteomes" id="UP001333102">
    <property type="component" value="Chromosome"/>
</dbReference>
<dbReference type="InterPro" id="IPR001226">
    <property type="entry name" value="Flavodoxin_CS"/>
</dbReference>
<dbReference type="InterPro" id="IPR010089">
    <property type="entry name" value="Flavoprotein_WrbA-like"/>
</dbReference>
<dbReference type="Pfam" id="PF03358">
    <property type="entry name" value="FMN_red"/>
    <property type="match status" value="1"/>
</dbReference>
<dbReference type="InterPro" id="IPR008254">
    <property type="entry name" value="Flavodoxin/NO_synth"/>
</dbReference>
<dbReference type="EMBL" id="CP141614">
    <property type="protein sequence ID" value="WRP13871.1"/>
    <property type="molecule type" value="Genomic_DNA"/>
</dbReference>
<sequence length="209" mass="22626">MAVTPRVLIVYYSSTGTTYRMAKEVEAGAREARAEVRLRRVAELAPPEAVEKNPVWKAHLEATRQIPLAGHDDLEWADAYVFGTPSRYGNVASQLKQYLDSTGPLWGQGKLANKVAAGLTTASNPHGGQEATLLALYNVLYHWGCLIVGPGYTDPAVFAAGGNPYGVSFTANGGEPPLSDEARQACRYLGRRVVTVARWVLAGRQALER</sequence>
<evidence type="ECO:0000313" key="3">
    <source>
        <dbReference type="EMBL" id="WRP13871.1"/>
    </source>
</evidence>
<organism evidence="3 4">
    <name type="scientific">Geochorda subterranea</name>
    <dbReference type="NCBI Taxonomy" id="3109564"/>
    <lineage>
        <taxon>Bacteria</taxon>
        <taxon>Bacillati</taxon>
        <taxon>Bacillota</taxon>
        <taxon>Limnochordia</taxon>
        <taxon>Limnochordales</taxon>
        <taxon>Geochordaceae</taxon>
        <taxon>Geochorda</taxon>
    </lineage>
</organism>
<evidence type="ECO:0000259" key="2">
    <source>
        <dbReference type="PROSITE" id="PS50902"/>
    </source>
</evidence>
<accession>A0ABZ1BM38</accession>
<reference evidence="4" key="1">
    <citation type="submission" date="2023-12" db="EMBL/GenBank/DDBJ databases">
        <title>Novel isolates from deep terrestrial aquifers shed light on the physiology and ecology of the class Limnochordia.</title>
        <authorList>
            <person name="Karnachuk O.V."/>
            <person name="Lukina A.P."/>
            <person name="Avakyan M.R."/>
            <person name="Kadnikov V."/>
            <person name="Begmatov S."/>
            <person name="Beletsky A.V."/>
            <person name="Mardanov A.V."/>
            <person name="Ravin N.V."/>
        </authorList>
    </citation>
    <scope>NUCLEOTIDE SEQUENCE [LARGE SCALE GENOMIC DNA]</scope>
    <source>
        <strain evidence="4">LN</strain>
    </source>
</reference>
<name>A0ABZ1BM38_9FIRM</name>
<keyword evidence="4" id="KW-1185">Reference proteome</keyword>
<evidence type="ECO:0000256" key="1">
    <source>
        <dbReference type="ARBA" id="ARBA00006961"/>
    </source>
</evidence>
<dbReference type="NCBIfam" id="NF002999">
    <property type="entry name" value="PRK03767.1"/>
    <property type="match status" value="1"/>
</dbReference>
<dbReference type="NCBIfam" id="TIGR01755">
    <property type="entry name" value="flav_wrbA"/>
    <property type="match status" value="1"/>
</dbReference>
<dbReference type="InterPro" id="IPR005025">
    <property type="entry name" value="FMN_Rdtase-like_dom"/>
</dbReference>
<feature type="domain" description="Flavodoxin-like" evidence="2">
    <location>
        <begin position="7"/>
        <end position="193"/>
    </location>
</feature>
<keyword evidence="3" id="KW-0560">Oxidoreductase</keyword>
<dbReference type="EC" id="1.6.5.2" evidence="3"/>
<proteinExistence type="inferred from homology"/>
<evidence type="ECO:0000313" key="4">
    <source>
        <dbReference type="Proteomes" id="UP001333102"/>
    </source>
</evidence>
<dbReference type="PROSITE" id="PS00201">
    <property type="entry name" value="FLAVODOXIN"/>
    <property type="match status" value="1"/>
</dbReference>
<dbReference type="PROSITE" id="PS50902">
    <property type="entry name" value="FLAVODOXIN_LIKE"/>
    <property type="match status" value="1"/>
</dbReference>
<gene>
    <name evidence="3" type="primary">wrbA</name>
    <name evidence="3" type="ORF">VLY81_10565</name>
</gene>
<dbReference type="SUPFAM" id="SSF52218">
    <property type="entry name" value="Flavoproteins"/>
    <property type="match status" value="1"/>
</dbReference>